<keyword evidence="5" id="KW-1185">Reference proteome</keyword>
<proteinExistence type="predicted"/>
<feature type="region of interest" description="Disordered" evidence="3">
    <location>
        <begin position="161"/>
        <end position="204"/>
    </location>
</feature>
<dbReference type="PROSITE" id="PS51257">
    <property type="entry name" value="PROKAR_LIPOPROTEIN"/>
    <property type="match status" value="1"/>
</dbReference>
<dbReference type="PANTHER" id="PTHR13129:SF4">
    <property type="entry name" value="DDB1- AND CUL4-ASSOCIATED FACTOR 1"/>
    <property type="match status" value="1"/>
</dbReference>
<keyword evidence="2" id="KW-0539">Nucleus</keyword>
<protein>
    <submittedName>
        <fullName evidence="4">Uncharacterized protein</fullName>
    </submittedName>
</protein>
<gene>
    <name evidence="4" type="ORF">CRG98_032186</name>
</gene>
<evidence type="ECO:0000256" key="3">
    <source>
        <dbReference type="SAM" id="MobiDB-lite"/>
    </source>
</evidence>
<comment type="caution">
    <text evidence="4">The sequence shown here is derived from an EMBL/GenBank/DDBJ whole genome shotgun (WGS) entry which is preliminary data.</text>
</comment>
<dbReference type="GO" id="GO:0005634">
    <property type="term" value="C:nucleus"/>
    <property type="evidence" value="ECO:0007669"/>
    <property type="project" value="UniProtKB-SubCell"/>
</dbReference>
<organism evidence="4 5">
    <name type="scientific">Punica granatum</name>
    <name type="common">Pomegranate</name>
    <dbReference type="NCBI Taxonomy" id="22663"/>
    <lineage>
        <taxon>Eukaryota</taxon>
        <taxon>Viridiplantae</taxon>
        <taxon>Streptophyta</taxon>
        <taxon>Embryophyta</taxon>
        <taxon>Tracheophyta</taxon>
        <taxon>Spermatophyta</taxon>
        <taxon>Magnoliopsida</taxon>
        <taxon>eudicotyledons</taxon>
        <taxon>Gunneridae</taxon>
        <taxon>Pentapetalae</taxon>
        <taxon>rosids</taxon>
        <taxon>malvids</taxon>
        <taxon>Myrtales</taxon>
        <taxon>Lythraceae</taxon>
        <taxon>Punica</taxon>
    </lineage>
</organism>
<evidence type="ECO:0000256" key="2">
    <source>
        <dbReference type="ARBA" id="ARBA00023242"/>
    </source>
</evidence>
<sequence>MQKLLAVPRVPLTFFGLSSCLFAIGSLQGIMERVCALPSDVVRQVADLAIQLLDCSQNQARKNAALFFAAAFVFRAVLDAFDSQDGLQKLLGVLNDAASKLGITSPTKPSPRISSLVKFTASVLSAFLLPSSVSPIPPNFRFFLLGGIGNRQFSAVGAAAAASMEEPTRQSQAPDEAAEGGSSSGGGGATTEPPQVPQADEEELLVAKAQSLLDRITAAPDNPSPTALHALASLLESQESRYVL</sequence>
<dbReference type="GO" id="GO:0080008">
    <property type="term" value="C:Cul4-RING E3 ubiquitin ligase complex"/>
    <property type="evidence" value="ECO:0007669"/>
    <property type="project" value="TreeGrafter"/>
</dbReference>
<evidence type="ECO:0000313" key="5">
    <source>
        <dbReference type="Proteomes" id="UP000233551"/>
    </source>
</evidence>
<dbReference type="InterPro" id="IPR033270">
    <property type="entry name" value="VPRBP/DCAF1"/>
</dbReference>
<evidence type="ECO:0000256" key="1">
    <source>
        <dbReference type="ARBA" id="ARBA00004123"/>
    </source>
</evidence>
<name>A0A2I0ITL3_PUNGR</name>
<dbReference type="PANTHER" id="PTHR13129">
    <property type="entry name" value="VPRBP PROTEIN-RELATED"/>
    <property type="match status" value="1"/>
</dbReference>
<dbReference type="GO" id="GO:0016567">
    <property type="term" value="P:protein ubiquitination"/>
    <property type="evidence" value="ECO:0007669"/>
    <property type="project" value="InterPro"/>
</dbReference>
<accession>A0A2I0ITL3</accession>
<dbReference type="EMBL" id="PGOL01002509">
    <property type="protein sequence ID" value="PKI47351.1"/>
    <property type="molecule type" value="Genomic_DNA"/>
</dbReference>
<comment type="subcellular location">
    <subcellularLocation>
        <location evidence="1">Nucleus</location>
    </subcellularLocation>
</comment>
<dbReference type="AlphaFoldDB" id="A0A2I0ITL3"/>
<dbReference type="STRING" id="22663.A0A2I0ITL3"/>
<evidence type="ECO:0000313" key="4">
    <source>
        <dbReference type="EMBL" id="PKI47351.1"/>
    </source>
</evidence>
<dbReference type="Proteomes" id="UP000233551">
    <property type="component" value="Unassembled WGS sequence"/>
</dbReference>
<reference evidence="4 5" key="1">
    <citation type="submission" date="2017-11" db="EMBL/GenBank/DDBJ databases">
        <title>De-novo sequencing of pomegranate (Punica granatum L.) genome.</title>
        <authorList>
            <person name="Akparov Z."/>
            <person name="Amiraslanov A."/>
            <person name="Hajiyeva S."/>
            <person name="Abbasov M."/>
            <person name="Kaur K."/>
            <person name="Hamwieh A."/>
            <person name="Solovyev V."/>
            <person name="Salamov A."/>
            <person name="Braich B."/>
            <person name="Kosarev P."/>
            <person name="Mahmoud A."/>
            <person name="Hajiyev E."/>
            <person name="Babayeva S."/>
            <person name="Izzatullayeva V."/>
            <person name="Mammadov A."/>
            <person name="Mammadov A."/>
            <person name="Sharifova S."/>
            <person name="Ojaghi J."/>
            <person name="Eynullazada K."/>
            <person name="Bayramov B."/>
            <person name="Abdulazimova A."/>
            <person name="Shahmuradov I."/>
        </authorList>
    </citation>
    <scope>NUCLEOTIDE SEQUENCE [LARGE SCALE GENOMIC DNA]</scope>
    <source>
        <strain evidence="5">cv. AG2017</strain>
        <tissue evidence="4">Leaf</tissue>
    </source>
</reference>